<reference evidence="2" key="1">
    <citation type="submission" date="2021-01" db="EMBL/GenBank/DDBJ databases">
        <authorList>
            <person name="Corre E."/>
            <person name="Pelletier E."/>
            <person name="Niang G."/>
            <person name="Scheremetjew M."/>
            <person name="Finn R."/>
            <person name="Kale V."/>
            <person name="Holt S."/>
            <person name="Cochrane G."/>
            <person name="Meng A."/>
            <person name="Brown T."/>
            <person name="Cohen L."/>
        </authorList>
    </citation>
    <scope>NUCLEOTIDE SEQUENCE</scope>
    <source>
        <strain evidence="2">CCMP722</strain>
    </source>
</reference>
<organism evidence="2">
    <name type="scientific">Pyramimonas obovata</name>
    <dbReference type="NCBI Taxonomy" id="1411642"/>
    <lineage>
        <taxon>Eukaryota</taxon>
        <taxon>Viridiplantae</taxon>
        <taxon>Chlorophyta</taxon>
        <taxon>Pyramimonadophyceae</taxon>
        <taxon>Pyramimonadales</taxon>
        <taxon>Pyramimonadaceae</taxon>
        <taxon>Pyramimonas</taxon>
        <taxon>Pyramimonas incertae sedis</taxon>
    </lineage>
</organism>
<name>A0A7S0R8N1_9CHLO</name>
<gene>
    <name evidence="2" type="ORF">POBO1169_LOCUS10076</name>
</gene>
<keyword evidence="1" id="KW-0732">Signal</keyword>
<dbReference type="EMBL" id="HBFA01019700">
    <property type="protein sequence ID" value="CAD8669614.1"/>
    <property type="molecule type" value="Transcribed_RNA"/>
</dbReference>
<protein>
    <submittedName>
        <fullName evidence="2">Uncharacterized protein</fullName>
    </submittedName>
</protein>
<sequence length="678" mass="74886">MSRSGNLVIRGWLLVCSLCVVSSRQLLQDEMKVHSHDPLEYGFSLAQGYESKLAALAKGDEPIKDIKDPRYGVDEPGILEDARKDFIKLLQEGRKAHSQRMTEEAGCFCDGFSNVTVWDSTRNILCKRQEMLAKKHFPQKYLMDPKMTVSGAPPKAGLRFAPSEMKKHFRQYRAMLAEYYEGKEGLEQAFKPGPSDPGYDEAVDAIARRLVRKVIHNKPFVVAVAGVSIMAGMDNCFAKSYGPMMTRYLEPFFKAMGISIDVRNSGQNGDGPSMEDTTACIKAVMGDDVDILQITYVMINIAPAADYEAFIRRTITDGTLVHATHRVKDAIGNAPADLEAYYKSGVTEFTSEGLSALDSDPSIYPWWPKLGRAHWGRAGDGRCHMTTRDGSDGTIMQDWHPGPLGFQVYLDTFLYTYMDAFARAMDMLDQKDVAALKEEFPVDANLYEKGPALPSPVQCKQPAMAEHPLCKGETDHGFKDGPFCAVGQKPSWGLGVNFTDWFVPADDEHNPFKGRESTWTLKQIKHKSGLGQCRDQLYQRDKTAYTSRKDCLGHLDEGFAYAGKKGAGWVTFKLPDMTKGDIQVCNYKKNEGFAKGAQDVAQLKPQFALNGRTLEPPAGAAQPGDKVPFHPSVASAKASTCMQVAVGAPEKEGAYLSVSVDQAAADNLEMHIAFIIVQ</sequence>
<feature type="signal peptide" evidence="1">
    <location>
        <begin position="1"/>
        <end position="23"/>
    </location>
</feature>
<feature type="chain" id="PRO_5030773578" evidence="1">
    <location>
        <begin position="24"/>
        <end position="678"/>
    </location>
</feature>
<proteinExistence type="predicted"/>
<evidence type="ECO:0000313" key="2">
    <source>
        <dbReference type="EMBL" id="CAD8669614.1"/>
    </source>
</evidence>
<evidence type="ECO:0000256" key="1">
    <source>
        <dbReference type="SAM" id="SignalP"/>
    </source>
</evidence>
<accession>A0A7S0R8N1</accession>
<dbReference type="AlphaFoldDB" id="A0A7S0R8N1"/>